<name>A0A9N7YHI1_PLEPL</name>
<feature type="compositionally biased region" description="Polar residues" evidence="1">
    <location>
        <begin position="19"/>
        <end position="38"/>
    </location>
</feature>
<gene>
    <name evidence="2" type="ORF">PLEPLA_LOCUS13649</name>
</gene>
<feature type="region of interest" description="Disordered" evidence="1">
    <location>
        <begin position="1"/>
        <end position="55"/>
    </location>
</feature>
<dbReference type="AlphaFoldDB" id="A0A9N7YHI1"/>
<evidence type="ECO:0000313" key="2">
    <source>
        <dbReference type="EMBL" id="CAB1425716.1"/>
    </source>
</evidence>
<evidence type="ECO:0000256" key="1">
    <source>
        <dbReference type="SAM" id="MobiDB-lite"/>
    </source>
</evidence>
<sequence length="134" mass="15067">MRTESSCPPSLQGFWKSGHQLQPTRPSQTLLQSTSRPSIQLPQPPTPLSLSQPGSTTFPLVIAVRRPVMCHKWDKLQRLGDARVGGCEWVAMTGRARERDRKPSTSLRRSSLKSTALRRLPMHRPIIDGFGDER</sequence>
<reference evidence="2" key="1">
    <citation type="submission" date="2020-03" db="EMBL/GenBank/DDBJ databases">
        <authorList>
            <person name="Weist P."/>
        </authorList>
    </citation>
    <scope>NUCLEOTIDE SEQUENCE</scope>
</reference>
<evidence type="ECO:0000313" key="3">
    <source>
        <dbReference type="Proteomes" id="UP001153269"/>
    </source>
</evidence>
<organism evidence="2 3">
    <name type="scientific">Pleuronectes platessa</name>
    <name type="common">European plaice</name>
    <dbReference type="NCBI Taxonomy" id="8262"/>
    <lineage>
        <taxon>Eukaryota</taxon>
        <taxon>Metazoa</taxon>
        <taxon>Chordata</taxon>
        <taxon>Craniata</taxon>
        <taxon>Vertebrata</taxon>
        <taxon>Euteleostomi</taxon>
        <taxon>Actinopterygii</taxon>
        <taxon>Neopterygii</taxon>
        <taxon>Teleostei</taxon>
        <taxon>Neoteleostei</taxon>
        <taxon>Acanthomorphata</taxon>
        <taxon>Carangaria</taxon>
        <taxon>Pleuronectiformes</taxon>
        <taxon>Pleuronectoidei</taxon>
        <taxon>Pleuronectidae</taxon>
        <taxon>Pleuronectes</taxon>
    </lineage>
</organism>
<comment type="caution">
    <text evidence="2">The sequence shown here is derived from an EMBL/GenBank/DDBJ whole genome shotgun (WGS) entry which is preliminary data.</text>
</comment>
<dbReference type="Proteomes" id="UP001153269">
    <property type="component" value="Unassembled WGS sequence"/>
</dbReference>
<protein>
    <submittedName>
        <fullName evidence="2">Uncharacterized protein</fullName>
    </submittedName>
</protein>
<keyword evidence="3" id="KW-1185">Reference proteome</keyword>
<proteinExistence type="predicted"/>
<dbReference type="EMBL" id="CADEAL010000827">
    <property type="protein sequence ID" value="CAB1425716.1"/>
    <property type="molecule type" value="Genomic_DNA"/>
</dbReference>
<accession>A0A9N7YHI1</accession>